<comment type="caution">
    <text evidence="1">The sequence shown here is derived from an EMBL/GenBank/DDBJ whole genome shotgun (WGS) entry which is preliminary data.</text>
</comment>
<gene>
    <name evidence="1" type="ORF">F53441_8645</name>
</gene>
<accession>A0A8H4KAZ4</accession>
<organism evidence="1 2">
    <name type="scientific">Fusarium austroafricanum</name>
    <dbReference type="NCBI Taxonomy" id="2364996"/>
    <lineage>
        <taxon>Eukaryota</taxon>
        <taxon>Fungi</taxon>
        <taxon>Dikarya</taxon>
        <taxon>Ascomycota</taxon>
        <taxon>Pezizomycotina</taxon>
        <taxon>Sordariomycetes</taxon>
        <taxon>Hypocreomycetidae</taxon>
        <taxon>Hypocreales</taxon>
        <taxon>Nectriaceae</taxon>
        <taxon>Fusarium</taxon>
        <taxon>Fusarium concolor species complex</taxon>
    </lineage>
</organism>
<dbReference type="EMBL" id="JAADJG010000371">
    <property type="protein sequence ID" value="KAF4447895.1"/>
    <property type="molecule type" value="Genomic_DNA"/>
</dbReference>
<evidence type="ECO:0000313" key="2">
    <source>
        <dbReference type="Proteomes" id="UP000605986"/>
    </source>
</evidence>
<dbReference type="AlphaFoldDB" id="A0A8H4KAZ4"/>
<evidence type="ECO:0000313" key="1">
    <source>
        <dbReference type="EMBL" id="KAF4447895.1"/>
    </source>
</evidence>
<dbReference type="OrthoDB" id="5075004at2759"/>
<reference evidence="1" key="1">
    <citation type="submission" date="2020-01" db="EMBL/GenBank/DDBJ databases">
        <title>Identification and distribution of gene clusters putatively required for synthesis of sphingolipid metabolism inhibitors in phylogenetically diverse species of the filamentous fungus Fusarium.</title>
        <authorList>
            <person name="Kim H.-S."/>
            <person name="Busman M."/>
            <person name="Brown D.W."/>
            <person name="Divon H."/>
            <person name="Uhlig S."/>
            <person name="Proctor R.H."/>
        </authorList>
    </citation>
    <scope>NUCLEOTIDE SEQUENCE</scope>
    <source>
        <strain evidence="1">NRRL 53441</strain>
    </source>
</reference>
<proteinExistence type="predicted"/>
<keyword evidence="2" id="KW-1185">Reference proteome</keyword>
<protein>
    <submittedName>
        <fullName evidence="1">Uncharacterized protein</fullName>
    </submittedName>
</protein>
<sequence length="298" mass="33571">MNNSKTEQSSDHPPWLVRVGSRIEEEEDEICPETPYYEIVRDLLLAPEDDDSAVAKAVTQFYDLYVSEAGKEKREPPEYGAGYSLDSIASIAFELTYEVWYTSAEHERLAKFLIAIKSGAADKYDEEDPQFVYFDWGLEAAADQSWNVSHVDYYTGKNSGEPEDPWAGPWFSTAALIAKVFQGGCLENAGPRWIAGDFKRTFELPTSGDIKTDAGRQAQVLATVNYILLAGEAFVAGAKGPSPKWHFEHTVMKWKLWASKVKEVADAVDENARWDLKERAQRAYDKMVELLPEAFESE</sequence>
<dbReference type="Proteomes" id="UP000605986">
    <property type="component" value="Unassembled WGS sequence"/>
</dbReference>
<name>A0A8H4KAZ4_9HYPO</name>